<evidence type="ECO:0000313" key="2">
    <source>
        <dbReference type="Proteomes" id="UP000887159"/>
    </source>
</evidence>
<evidence type="ECO:0000313" key="1">
    <source>
        <dbReference type="EMBL" id="GFY29206.1"/>
    </source>
</evidence>
<proteinExistence type="predicted"/>
<reference evidence="1" key="1">
    <citation type="submission" date="2020-08" db="EMBL/GenBank/DDBJ databases">
        <title>Multicomponent nature underlies the extraordinary mechanical properties of spider dragline silk.</title>
        <authorList>
            <person name="Kono N."/>
            <person name="Nakamura H."/>
            <person name="Mori M."/>
            <person name="Yoshida Y."/>
            <person name="Ohtoshi R."/>
            <person name="Malay A.D."/>
            <person name="Moran D.A.P."/>
            <person name="Tomita M."/>
            <person name="Numata K."/>
            <person name="Arakawa K."/>
        </authorList>
    </citation>
    <scope>NUCLEOTIDE SEQUENCE</scope>
</reference>
<accession>A0A8X7BEV6</accession>
<comment type="caution">
    <text evidence="1">The sequence shown here is derived from an EMBL/GenBank/DDBJ whole genome shotgun (WGS) entry which is preliminary data.</text>
</comment>
<dbReference type="EMBL" id="BMAU01021387">
    <property type="protein sequence ID" value="GFY29206.1"/>
    <property type="molecule type" value="Genomic_DNA"/>
</dbReference>
<gene>
    <name evidence="1" type="ORF">TNCV_4723341</name>
</gene>
<dbReference type="Proteomes" id="UP000887159">
    <property type="component" value="Unassembled WGS sequence"/>
</dbReference>
<name>A0A8X7BEV6_TRICX</name>
<dbReference type="AlphaFoldDB" id="A0A8X7BEV6"/>
<keyword evidence="2" id="KW-1185">Reference proteome</keyword>
<protein>
    <submittedName>
        <fullName evidence="1">Uncharacterized protein</fullName>
    </submittedName>
</protein>
<organism evidence="1 2">
    <name type="scientific">Trichonephila clavipes</name>
    <name type="common">Golden silk orbweaver</name>
    <name type="synonym">Nephila clavipes</name>
    <dbReference type="NCBI Taxonomy" id="2585209"/>
    <lineage>
        <taxon>Eukaryota</taxon>
        <taxon>Metazoa</taxon>
        <taxon>Ecdysozoa</taxon>
        <taxon>Arthropoda</taxon>
        <taxon>Chelicerata</taxon>
        <taxon>Arachnida</taxon>
        <taxon>Araneae</taxon>
        <taxon>Araneomorphae</taxon>
        <taxon>Entelegynae</taxon>
        <taxon>Araneoidea</taxon>
        <taxon>Nephilidae</taxon>
        <taxon>Trichonephila</taxon>
    </lineage>
</organism>
<sequence length="145" mass="16686">MIFIEDHYVRSPCEKTFQMIKEFIKMTERIVAEIPPHYSEENAHAFIKEYMERRMPGGVDRYLALSARRHRRTTAPQLARDSGGRIDRQTVLQREARRPAGKTEHCGAENISCGHQKNGGVLFSVMSTQSDSCLFFIWREIGAPT</sequence>